<dbReference type="PROSITE" id="PS51296">
    <property type="entry name" value="RIESKE"/>
    <property type="match status" value="1"/>
</dbReference>
<dbReference type="Gene3D" id="2.102.10.10">
    <property type="entry name" value="Rieske [2Fe-2S] iron-sulphur domain"/>
    <property type="match status" value="1"/>
</dbReference>
<dbReference type="SUPFAM" id="SSF55961">
    <property type="entry name" value="Bet v1-like"/>
    <property type="match status" value="1"/>
</dbReference>
<dbReference type="Pfam" id="PF00848">
    <property type="entry name" value="Ring_hydroxyl_A"/>
    <property type="match status" value="1"/>
</dbReference>
<keyword evidence="6" id="KW-0411">Iron-sulfur</keyword>
<keyword evidence="3" id="KW-0479">Metal-binding</keyword>
<evidence type="ECO:0000259" key="7">
    <source>
        <dbReference type="PROSITE" id="PS51296"/>
    </source>
</evidence>
<dbReference type="PANTHER" id="PTHR43756:SF5">
    <property type="entry name" value="CHOLINE MONOOXYGENASE, CHLOROPLASTIC"/>
    <property type="match status" value="1"/>
</dbReference>
<dbReference type="PANTHER" id="PTHR43756">
    <property type="entry name" value="CHOLINE MONOOXYGENASE, CHLOROPLASTIC"/>
    <property type="match status" value="1"/>
</dbReference>
<organism evidence="8">
    <name type="scientific">marine metagenome</name>
    <dbReference type="NCBI Taxonomy" id="408172"/>
    <lineage>
        <taxon>unclassified sequences</taxon>
        <taxon>metagenomes</taxon>
        <taxon>ecological metagenomes</taxon>
    </lineage>
</organism>
<dbReference type="AlphaFoldDB" id="A0A381WHF4"/>
<dbReference type="Gene3D" id="3.90.380.10">
    <property type="entry name" value="Naphthalene 1,2-dioxygenase Alpha Subunit, Chain A, domain 1"/>
    <property type="match status" value="2"/>
</dbReference>
<evidence type="ECO:0000256" key="3">
    <source>
        <dbReference type="ARBA" id="ARBA00022723"/>
    </source>
</evidence>
<keyword evidence="5" id="KW-0408">Iron</keyword>
<evidence type="ECO:0000256" key="5">
    <source>
        <dbReference type="ARBA" id="ARBA00023004"/>
    </source>
</evidence>
<dbReference type="GO" id="GO:0005506">
    <property type="term" value="F:iron ion binding"/>
    <property type="evidence" value="ECO:0007669"/>
    <property type="project" value="InterPro"/>
</dbReference>
<evidence type="ECO:0000256" key="1">
    <source>
        <dbReference type="ARBA" id="ARBA00001962"/>
    </source>
</evidence>
<reference evidence="8" key="1">
    <citation type="submission" date="2018-05" db="EMBL/GenBank/DDBJ databases">
        <authorList>
            <person name="Lanie J.A."/>
            <person name="Ng W.-L."/>
            <person name="Kazmierczak K.M."/>
            <person name="Andrzejewski T.M."/>
            <person name="Davidsen T.M."/>
            <person name="Wayne K.J."/>
            <person name="Tettelin H."/>
            <person name="Glass J.I."/>
            <person name="Rusch D."/>
            <person name="Podicherti R."/>
            <person name="Tsui H.-C.T."/>
            <person name="Winkler M.E."/>
        </authorList>
    </citation>
    <scope>NUCLEOTIDE SEQUENCE</scope>
</reference>
<keyword evidence="2" id="KW-0001">2Fe-2S</keyword>
<dbReference type="EMBL" id="UINC01011673">
    <property type="protein sequence ID" value="SVA51367.1"/>
    <property type="molecule type" value="Genomic_DNA"/>
</dbReference>
<dbReference type="InterPro" id="IPR001663">
    <property type="entry name" value="Rng_hydr_dOase-A"/>
</dbReference>
<evidence type="ECO:0000256" key="4">
    <source>
        <dbReference type="ARBA" id="ARBA00023002"/>
    </source>
</evidence>
<gene>
    <name evidence="8" type="ORF">METZ01_LOCUS104221</name>
</gene>
<dbReference type="GO" id="GO:0051537">
    <property type="term" value="F:2 iron, 2 sulfur cluster binding"/>
    <property type="evidence" value="ECO:0007669"/>
    <property type="project" value="UniProtKB-KW"/>
</dbReference>
<dbReference type="CDD" id="cd00680">
    <property type="entry name" value="RHO_alpha_C"/>
    <property type="match status" value="1"/>
</dbReference>
<keyword evidence="4" id="KW-0560">Oxidoreductase</keyword>
<evidence type="ECO:0000256" key="2">
    <source>
        <dbReference type="ARBA" id="ARBA00022714"/>
    </source>
</evidence>
<evidence type="ECO:0000313" key="8">
    <source>
        <dbReference type="EMBL" id="SVA51367.1"/>
    </source>
</evidence>
<dbReference type="InterPro" id="IPR017941">
    <property type="entry name" value="Rieske_2Fe-2S"/>
</dbReference>
<feature type="domain" description="Rieske" evidence="7">
    <location>
        <begin position="31"/>
        <end position="133"/>
    </location>
</feature>
<dbReference type="InterPro" id="IPR015879">
    <property type="entry name" value="Ring_hydroxy_dOase_asu_C_dom"/>
</dbReference>
<accession>A0A381WHF4</accession>
<evidence type="ECO:0000256" key="6">
    <source>
        <dbReference type="ARBA" id="ARBA00023014"/>
    </source>
</evidence>
<dbReference type="InterPro" id="IPR036922">
    <property type="entry name" value="Rieske_2Fe-2S_sf"/>
</dbReference>
<name>A0A381WHF4_9ZZZZ</name>
<comment type="cofactor">
    <cofactor evidence="1">
        <name>Fe cation</name>
        <dbReference type="ChEBI" id="CHEBI:24875"/>
    </cofactor>
</comment>
<dbReference type="SUPFAM" id="SSF50022">
    <property type="entry name" value="ISP domain"/>
    <property type="match status" value="1"/>
</dbReference>
<dbReference type="GO" id="GO:0016491">
    <property type="term" value="F:oxidoreductase activity"/>
    <property type="evidence" value="ECO:0007669"/>
    <property type="project" value="UniProtKB-KW"/>
</dbReference>
<dbReference type="Pfam" id="PF00355">
    <property type="entry name" value="Rieske"/>
    <property type="match status" value="1"/>
</dbReference>
<proteinExistence type="predicted"/>
<protein>
    <recommendedName>
        <fullName evidence="7">Rieske domain-containing protein</fullName>
    </recommendedName>
</protein>
<dbReference type="PRINTS" id="PR00090">
    <property type="entry name" value="RNGDIOXGNASE"/>
</dbReference>
<dbReference type="CDD" id="cd03469">
    <property type="entry name" value="Rieske_RO_Alpha_N"/>
    <property type="match status" value="1"/>
</dbReference>
<sequence>MTEYRRALSGDWYTEPSIFAEELDRVFARTWQLVGHVGQLRSTGDFLTAPIGDQGVAAVRQADGSLHAMYNVCQHRGHELLVGDVGSAQSITCPYHAWTYDLDGRLLFARGEQVGDLCVPAVRLEEMAGFLWVNLDDDAASLAETLPGVEDELLAVAPSATGRTLTHRRTRQFDANWKIAVENYNECYHCPNVHKAFTQGVVTPDSYRIASRGQAIRHSAEAPADTAYALAEGGEPYESFFVFPVSSIQCYPGGVLNTFRWVPLAVDSTVLIREWWFDTDTPTDEQAEIIDLDWHTTVTEDFDLMDSVQRGMRSRGYTPGPLIERLDGIATVHSEDTVAHLQNLVRTALERP</sequence>